<dbReference type="InterPro" id="IPR036388">
    <property type="entry name" value="WH-like_DNA-bd_sf"/>
</dbReference>
<dbReference type="STRING" id="1855912.LuPra_01198"/>
<feature type="compositionally biased region" description="Polar residues" evidence="6">
    <location>
        <begin position="188"/>
        <end position="197"/>
    </location>
</feature>
<comment type="similarity">
    <text evidence="1">Belongs to the sigma-70 factor family. ECF subfamily.</text>
</comment>
<dbReference type="GO" id="GO:0003677">
    <property type="term" value="F:DNA binding"/>
    <property type="evidence" value="ECO:0007669"/>
    <property type="project" value="UniProtKB-KW"/>
</dbReference>
<sequence>MPNALALPVPVSDDAALVARIRADDPEAEAELAARFGPRMRAVCLARTRRPELARDLAQDAMIALLLELRRGGLRDPGALPAFAAGIARNIVRSEHRSSTRHDVQSLDMDVVQASDEDADVRRLDVERALDRLPAADQQVLRLILVEGCKPADLAVRLGISPDAARTRKLRAQRRLMDVFGSPPPSRSHASQPPSLR</sequence>
<keyword evidence="4" id="KW-0238">DNA-binding</keyword>
<reference evidence="10" key="2">
    <citation type="submission" date="2016-04" db="EMBL/GenBank/DDBJ databases">
        <title>First Complete Genome Sequence of a Subdivision 6 Acidobacterium.</title>
        <authorList>
            <person name="Huang S."/>
            <person name="Vieira S."/>
            <person name="Bunk B."/>
            <person name="Riedel T."/>
            <person name="Sproeer C."/>
            <person name="Overmann J."/>
        </authorList>
    </citation>
    <scope>NUCLEOTIDE SEQUENCE [LARGE SCALE GENOMIC DNA]</scope>
    <source>
        <strain evidence="10">DSM 100886 HEG_-6_39</strain>
    </source>
</reference>
<accession>A0A143PID0</accession>
<dbReference type="SUPFAM" id="SSF88946">
    <property type="entry name" value="Sigma2 domain of RNA polymerase sigma factors"/>
    <property type="match status" value="1"/>
</dbReference>
<evidence type="ECO:0000256" key="4">
    <source>
        <dbReference type="ARBA" id="ARBA00023125"/>
    </source>
</evidence>
<dbReference type="AlphaFoldDB" id="A0A143PID0"/>
<dbReference type="Pfam" id="PF08281">
    <property type="entry name" value="Sigma70_r4_2"/>
    <property type="match status" value="1"/>
</dbReference>
<keyword evidence="2" id="KW-0805">Transcription regulation</keyword>
<feature type="region of interest" description="Disordered" evidence="6">
    <location>
        <begin position="176"/>
        <end position="197"/>
    </location>
</feature>
<dbReference type="GO" id="GO:0016987">
    <property type="term" value="F:sigma factor activity"/>
    <property type="evidence" value="ECO:0007669"/>
    <property type="project" value="UniProtKB-KW"/>
</dbReference>
<dbReference type="Gene3D" id="1.10.10.10">
    <property type="entry name" value="Winged helix-like DNA-binding domain superfamily/Winged helix DNA-binding domain"/>
    <property type="match status" value="1"/>
</dbReference>
<dbReference type="InterPro" id="IPR014284">
    <property type="entry name" value="RNA_pol_sigma-70_dom"/>
</dbReference>
<dbReference type="InterPro" id="IPR039425">
    <property type="entry name" value="RNA_pol_sigma-70-like"/>
</dbReference>
<feature type="domain" description="RNA polymerase sigma-70 region 2" evidence="7">
    <location>
        <begin position="33"/>
        <end position="101"/>
    </location>
</feature>
<evidence type="ECO:0000256" key="2">
    <source>
        <dbReference type="ARBA" id="ARBA00023015"/>
    </source>
</evidence>
<keyword evidence="5" id="KW-0804">Transcription</keyword>
<dbReference type="KEGG" id="abac:LuPra_01198"/>
<dbReference type="InterPro" id="IPR013324">
    <property type="entry name" value="RNA_pol_sigma_r3/r4-like"/>
</dbReference>
<dbReference type="GO" id="GO:0006352">
    <property type="term" value="P:DNA-templated transcription initiation"/>
    <property type="evidence" value="ECO:0007669"/>
    <property type="project" value="InterPro"/>
</dbReference>
<evidence type="ECO:0000313" key="9">
    <source>
        <dbReference type="EMBL" id="AMY08010.1"/>
    </source>
</evidence>
<dbReference type="NCBIfam" id="TIGR02937">
    <property type="entry name" value="sigma70-ECF"/>
    <property type="match status" value="1"/>
</dbReference>
<dbReference type="InterPro" id="IPR013325">
    <property type="entry name" value="RNA_pol_sigma_r2"/>
</dbReference>
<dbReference type="InterPro" id="IPR007627">
    <property type="entry name" value="RNA_pol_sigma70_r2"/>
</dbReference>
<dbReference type="PANTHER" id="PTHR43133:SF8">
    <property type="entry name" value="RNA POLYMERASE SIGMA FACTOR HI_1459-RELATED"/>
    <property type="match status" value="1"/>
</dbReference>
<dbReference type="SUPFAM" id="SSF88659">
    <property type="entry name" value="Sigma3 and sigma4 domains of RNA polymerase sigma factors"/>
    <property type="match status" value="1"/>
</dbReference>
<gene>
    <name evidence="9" type="ORF">LuPra_01198</name>
</gene>
<dbReference type="EMBL" id="CP015136">
    <property type="protein sequence ID" value="AMY08010.1"/>
    <property type="molecule type" value="Genomic_DNA"/>
</dbReference>
<dbReference type="Pfam" id="PF04542">
    <property type="entry name" value="Sigma70_r2"/>
    <property type="match status" value="1"/>
</dbReference>
<dbReference type="PANTHER" id="PTHR43133">
    <property type="entry name" value="RNA POLYMERASE ECF-TYPE SIGMA FACTO"/>
    <property type="match status" value="1"/>
</dbReference>
<evidence type="ECO:0000259" key="7">
    <source>
        <dbReference type="Pfam" id="PF04542"/>
    </source>
</evidence>
<feature type="domain" description="RNA polymerase sigma factor 70 region 4 type 2" evidence="8">
    <location>
        <begin position="124"/>
        <end position="176"/>
    </location>
</feature>
<dbReference type="RefSeq" id="WP_110169889.1">
    <property type="nucleotide sequence ID" value="NZ_CP015136.1"/>
</dbReference>
<evidence type="ECO:0000256" key="6">
    <source>
        <dbReference type="SAM" id="MobiDB-lite"/>
    </source>
</evidence>
<evidence type="ECO:0000259" key="8">
    <source>
        <dbReference type="Pfam" id="PF08281"/>
    </source>
</evidence>
<keyword evidence="3" id="KW-0731">Sigma factor</keyword>
<dbReference type="Proteomes" id="UP000076079">
    <property type="component" value="Chromosome"/>
</dbReference>
<name>A0A143PID0_LUTPR</name>
<dbReference type="OrthoDB" id="7041663at2"/>
<reference evidence="9 10" key="1">
    <citation type="journal article" date="2016" name="Genome Announc.">
        <title>First Complete Genome Sequence of a Subdivision 6 Acidobacterium Strain.</title>
        <authorList>
            <person name="Huang S."/>
            <person name="Vieira S."/>
            <person name="Bunk B."/>
            <person name="Riedel T."/>
            <person name="Sproer C."/>
            <person name="Overmann J."/>
        </authorList>
    </citation>
    <scope>NUCLEOTIDE SEQUENCE [LARGE SCALE GENOMIC DNA]</scope>
    <source>
        <strain evidence="10">DSM 100886 HEG_-6_39</strain>
    </source>
</reference>
<proteinExistence type="inferred from homology"/>
<evidence type="ECO:0000313" key="10">
    <source>
        <dbReference type="Proteomes" id="UP000076079"/>
    </source>
</evidence>
<dbReference type="Gene3D" id="1.10.1740.10">
    <property type="match status" value="1"/>
</dbReference>
<evidence type="ECO:0000256" key="5">
    <source>
        <dbReference type="ARBA" id="ARBA00023163"/>
    </source>
</evidence>
<keyword evidence="10" id="KW-1185">Reference proteome</keyword>
<dbReference type="InterPro" id="IPR013249">
    <property type="entry name" value="RNA_pol_sigma70_r4_t2"/>
</dbReference>
<protein>
    <submittedName>
        <fullName evidence="9">RNA polymerase sigma factor</fullName>
    </submittedName>
</protein>
<organism evidence="9 10">
    <name type="scientific">Luteitalea pratensis</name>
    <dbReference type="NCBI Taxonomy" id="1855912"/>
    <lineage>
        <taxon>Bacteria</taxon>
        <taxon>Pseudomonadati</taxon>
        <taxon>Acidobacteriota</taxon>
        <taxon>Vicinamibacteria</taxon>
        <taxon>Vicinamibacterales</taxon>
        <taxon>Vicinamibacteraceae</taxon>
        <taxon>Luteitalea</taxon>
    </lineage>
</organism>
<evidence type="ECO:0000256" key="3">
    <source>
        <dbReference type="ARBA" id="ARBA00023082"/>
    </source>
</evidence>
<evidence type="ECO:0000256" key="1">
    <source>
        <dbReference type="ARBA" id="ARBA00010641"/>
    </source>
</evidence>